<dbReference type="Pfam" id="PF04480">
    <property type="entry name" value="DUF559"/>
    <property type="match status" value="1"/>
</dbReference>
<reference evidence="2 3" key="1">
    <citation type="submission" date="2017-09" db="EMBL/GenBank/DDBJ databases">
        <title>Draft Genome Sequence of Corynebacterium accolens AH4003.</title>
        <authorList>
            <person name="Chen Y."/>
            <person name="Oosthuysen W.F."/>
            <person name="Kelley S."/>
            <person name="Horswill A."/>
        </authorList>
    </citation>
    <scope>NUCLEOTIDE SEQUENCE [LARGE SCALE GENOMIC DNA]</scope>
    <source>
        <strain evidence="2 3">AH4003</strain>
    </source>
</reference>
<organism evidence="2 3">
    <name type="scientific">Corynebacterium accolens</name>
    <dbReference type="NCBI Taxonomy" id="38284"/>
    <lineage>
        <taxon>Bacteria</taxon>
        <taxon>Bacillati</taxon>
        <taxon>Actinomycetota</taxon>
        <taxon>Actinomycetes</taxon>
        <taxon>Mycobacteriales</taxon>
        <taxon>Corynebacteriaceae</taxon>
        <taxon>Corynebacterium</taxon>
    </lineage>
</organism>
<evidence type="ECO:0000313" key="2">
    <source>
        <dbReference type="EMBL" id="PCC83437.1"/>
    </source>
</evidence>
<evidence type="ECO:0000259" key="1">
    <source>
        <dbReference type="Pfam" id="PF04480"/>
    </source>
</evidence>
<protein>
    <recommendedName>
        <fullName evidence="1">DUF559 domain-containing protein</fullName>
    </recommendedName>
</protein>
<gene>
    <name evidence="2" type="ORF">COM45_03555</name>
</gene>
<evidence type="ECO:0000313" key="3">
    <source>
        <dbReference type="Proteomes" id="UP000218690"/>
    </source>
</evidence>
<dbReference type="Proteomes" id="UP000218690">
    <property type="component" value="Unassembled WGS sequence"/>
</dbReference>
<name>A0A2A4ALN2_9CORY</name>
<comment type="caution">
    <text evidence="2">The sequence shown here is derived from an EMBL/GenBank/DDBJ whole genome shotgun (WGS) entry which is preliminary data.</text>
</comment>
<proteinExistence type="predicted"/>
<dbReference type="InterPro" id="IPR007569">
    <property type="entry name" value="DUF559"/>
</dbReference>
<dbReference type="EMBL" id="NWBP01000011">
    <property type="protein sequence ID" value="PCC83437.1"/>
    <property type="molecule type" value="Genomic_DNA"/>
</dbReference>
<dbReference type="AlphaFoldDB" id="A0A2A4ALN2"/>
<sequence>MTQTQRLIHLRPLSNDHHVWEQIANGELLRIAPWVATPRDYFEQLPTYERQRLKVIAAGKSVHKAIMIGKSAARLWGLWVLPPFDEKIEMARQSKSLPVKTKIPADYDYRKTHLPDNMVSKQLGTRCTTVARACIDIARHHSFEEGLVAMDSALAKELTTKDELRRTLITMGRVHGAPQARKAIEHAIAHSESPFESYFRGIAIAEKLGEKVVAQYFIPPNFRADTCIDDAVVIEIDGAVKYDGSSFGKSAEQTIVEERRREKLIQNRGFIVLRYSPRELLTERARVVREVRQALEAAQQRGWSQSTGPFTSKKAG</sequence>
<accession>A0A2A4ALN2</accession>
<dbReference type="Gene3D" id="3.40.960.10">
    <property type="entry name" value="VSR Endonuclease"/>
    <property type="match status" value="1"/>
</dbReference>
<feature type="domain" description="DUF559" evidence="1">
    <location>
        <begin position="226"/>
        <end position="295"/>
    </location>
</feature>